<dbReference type="Gene3D" id="2.40.128.20">
    <property type="match status" value="1"/>
</dbReference>
<dbReference type="RefSeq" id="WP_344846879.1">
    <property type="nucleotide sequence ID" value="NZ_BAABDF010000007.1"/>
</dbReference>
<keyword evidence="1" id="KW-0732">Signal</keyword>
<protein>
    <submittedName>
        <fullName evidence="2">Lipocalin family protein</fullName>
    </submittedName>
</protein>
<feature type="chain" id="PRO_5045904693" evidence="1">
    <location>
        <begin position="20"/>
        <end position="166"/>
    </location>
</feature>
<organism evidence="2 3">
    <name type="scientific">Celeribacter arenosi</name>
    <dbReference type="NCBI Taxonomy" id="792649"/>
    <lineage>
        <taxon>Bacteria</taxon>
        <taxon>Pseudomonadati</taxon>
        <taxon>Pseudomonadota</taxon>
        <taxon>Alphaproteobacteria</taxon>
        <taxon>Rhodobacterales</taxon>
        <taxon>Roseobacteraceae</taxon>
        <taxon>Celeribacter</taxon>
    </lineage>
</organism>
<dbReference type="PROSITE" id="PS51257">
    <property type="entry name" value="PROKAR_LIPOPROTEIN"/>
    <property type="match status" value="1"/>
</dbReference>
<name>A0ABP7K9B2_9RHOB</name>
<dbReference type="EMBL" id="BAABDF010000007">
    <property type="protein sequence ID" value="GAA3869899.1"/>
    <property type="molecule type" value="Genomic_DNA"/>
</dbReference>
<evidence type="ECO:0000313" key="3">
    <source>
        <dbReference type="Proteomes" id="UP001399917"/>
    </source>
</evidence>
<dbReference type="InterPro" id="IPR012674">
    <property type="entry name" value="Calycin"/>
</dbReference>
<keyword evidence="3" id="KW-1185">Reference proteome</keyword>
<feature type="signal peptide" evidence="1">
    <location>
        <begin position="1"/>
        <end position="19"/>
    </location>
</feature>
<comment type="caution">
    <text evidence="2">The sequence shown here is derived from an EMBL/GenBank/DDBJ whole genome shotgun (WGS) entry which is preliminary data.</text>
</comment>
<sequence length="166" mass="17779">MRGLIAPLTFALLSACVSAPPPATGFRDPTVPMRAVAALDMDQFAGRWQEVQTYLPAGASCLLGGVTFAPQSNGDLTVIEGPCADGKPRNGLARRIGPSRYMFGGEELWLIWADFEYSVAAIGTPNGRAHIIARSLNPPADKVAAAREILDWVGYDVTKLAPARRR</sequence>
<dbReference type="SUPFAM" id="SSF50814">
    <property type="entry name" value="Lipocalins"/>
    <property type="match status" value="1"/>
</dbReference>
<proteinExistence type="predicted"/>
<gene>
    <name evidence="2" type="ORF">GCM10022404_19890</name>
</gene>
<accession>A0ABP7K9B2</accession>
<evidence type="ECO:0000313" key="2">
    <source>
        <dbReference type="EMBL" id="GAA3869899.1"/>
    </source>
</evidence>
<evidence type="ECO:0000256" key="1">
    <source>
        <dbReference type="SAM" id="SignalP"/>
    </source>
</evidence>
<dbReference type="Proteomes" id="UP001399917">
    <property type="component" value="Unassembled WGS sequence"/>
</dbReference>
<reference evidence="3" key="1">
    <citation type="journal article" date="2019" name="Int. J. Syst. Evol. Microbiol.">
        <title>The Global Catalogue of Microorganisms (GCM) 10K type strain sequencing project: providing services to taxonomists for standard genome sequencing and annotation.</title>
        <authorList>
            <consortium name="The Broad Institute Genomics Platform"/>
            <consortium name="The Broad Institute Genome Sequencing Center for Infectious Disease"/>
            <person name="Wu L."/>
            <person name="Ma J."/>
        </authorList>
    </citation>
    <scope>NUCLEOTIDE SEQUENCE [LARGE SCALE GENOMIC DNA]</scope>
    <source>
        <strain evidence="3">JCM 17190</strain>
    </source>
</reference>